<dbReference type="PANTHER" id="PTHR20941">
    <property type="entry name" value="FOLATE SYNTHESIS PROTEINS"/>
    <property type="match status" value="1"/>
</dbReference>
<dbReference type="eggNOG" id="arCOG01978">
    <property type="taxonomic scope" value="Archaea"/>
</dbReference>
<dbReference type="PROSITE" id="PS50972">
    <property type="entry name" value="PTERIN_BINDING"/>
    <property type="match status" value="1"/>
</dbReference>
<keyword evidence="2" id="KW-0808">Transferase</keyword>
<reference evidence="2 3" key="1">
    <citation type="journal article" date="2011" name="PLoS ONE">
        <title>The complete genome sequence of Thermoproteus tenax: a physiologically versatile member of the Crenarchaeota.</title>
        <authorList>
            <person name="Siebers B."/>
            <person name="Zaparty M."/>
            <person name="Raddatz G."/>
            <person name="Tjaden B."/>
            <person name="Albers S.V."/>
            <person name="Bell S.D."/>
            <person name="Blombach F."/>
            <person name="Kletzin A."/>
            <person name="Kyrpides N."/>
            <person name="Lanz C."/>
            <person name="Plagens A."/>
            <person name="Rampp M."/>
            <person name="Rosinus A."/>
            <person name="von Jan M."/>
            <person name="Makarova K.S."/>
            <person name="Klenk H.P."/>
            <person name="Schuster S.C."/>
            <person name="Hensel R."/>
        </authorList>
    </citation>
    <scope>NUCLEOTIDE SEQUENCE [LARGE SCALE GENOMIC DNA]</scope>
    <source>
        <strain evidence="3">ATCC 35583 / DSM 2078 / JCM 9277 / NBRC 100435 / Kra 1</strain>
    </source>
</reference>
<dbReference type="Proteomes" id="UP000002654">
    <property type="component" value="Chromosome"/>
</dbReference>
<dbReference type="Gene3D" id="3.20.20.20">
    <property type="entry name" value="Dihydropteroate synthase-like"/>
    <property type="match status" value="1"/>
</dbReference>
<proteinExistence type="predicted"/>
<evidence type="ECO:0000313" key="2">
    <source>
        <dbReference type="EMBL" id="CCC81311.1"/>
    </source>
</evidence>
<dbReference type="PaxDb" id="768679-TTX_0651"/>
<dbReference type="GeneID" id="11263647"/>
<dbReference type="EMBL" id="FN869859">
    <property type="protein sequence ID" value="CCC81311.1"/>
    <property type="molecule type" value="Genomic_DNA"/>
</dbReference>
<dbReference type="SUPFAM" id="SSF51717">
    <property type="entry name" value="Dihydropteroate synthetase-like"/>
    <property type="match status" value="1"/>
</dbReference>
<dbReference type="STRING" id="768679.TTX_0651"/>
<dbReference type="HOGENOM" id="CLU_008023_0_2_2"/>
<dbReference type="EC" id="2.5.1.15" evidence="2"/>
<evidence type="ECO:0000313" key="3">
    <source>
        <dbReference type="Proteomes" id="UP000002654"/>
    </source>
</evidence>
<dbReference type="InterPro" id="IPR045031">
    <property type="entry name" value="DHP_synth-like"/>
</dbReference>
<dbReference type="KEGG" id="ttn:TTX_0651"/>
<gene>
    <name evidence="2" type="primary">folP</name>
    <name evidence="2" type="ordered locus">TTX_0651</name>
</gene>
<protein>
    <submittedName>
        <fullName evidence="2">Dihydropteroate synthase</fullName>
        <ecNumber evidence="2">2.5.1.15</ecNumber>
    </submittedName>
</protein>
<dbReference type="RefSeq" id="WP_014126568.1">
    <property type="nucleotide sequence ID" value="NC_016070.1"/>
</dbReference>
<dbReference type="PANTHER" id="PTHR20941:SF1">
    <property type="entry name" value="FOLIC ACID SYNTHESIS PROTEIN FOL1"/>
    <property type="match status" value="1"/>
</dbReference>
<dbReference type="InterPro" id="IPR000489">
    <property type="entry name" value="Pterin-binding_dom"/>
</dbReference>
<dbReference type="InterPro" id="IPR011005">
    <property type="entry name" value="Dihydropteroate_synth-like_sf"/>
</dbReference>
<sequence length="304" mass="33772">MGFARLGKLKIGGGEPVRIMGIINASAESFYSGSVVREADEALRRVESWARFVDIIDVGGMSTAPYKHTWVTQDEEARRVTPIIRALAQNFDIPISVDTYRPRVAEEAIKAGAVAINDVTGLKMYPEMCKVAKDYDVALILMARERAPKAGVDPIDRVMEALKESIDLATKCGVEPDKIIVDPGIGFPVLPPRDEPYVVQGELRHGDPNWPWWRWDSYIIANLERLRQLGRPILIGVSRKTFIRRIVGASSPEEVLPGSVAAEAIAVLNGADVVRTHNPPETWQAVRIAEVVRNFKLEKRISEI</sequence>
<dbReference type="PATRIC" id="fig|768679.9.peg.664"/>
<name>G4RP17_THETK</name>
<feature type="domain" description="Pterin-binding" evidence="1">
    <location>
        <begin position="17"/>
        <end position="287"/>
    </location>
</feature>
<evidence type="ECO:0000259" key="1">
    <source>
        <dbReference type="PROSITE" id="PS50972"/>
    </source>
</evidence>
<dbReference type="GO" id="GO:0004156">
    <property type="term" value="F:dihydropteroate synthase activity"/>
    <property type="evidence" value="ECO:0007669"/>
    <property type="project" value="UniProtKB-EC"/>
</dbReference>
<keyword evidence="3" id="KW-1185">Reference proteome</keyword>
<dbReference type="Pfam" id="PF00809">
    <property type="entry name" value="Pterin_bind"/>
    <property type="match status" value="2"/>
</dbReference>
<dbReference type="OrthoDB" id="371861at2157"/>
<dbReference type="AlphaFoldDB" id="G4RP17"/>
<accession>G4RP17</accession>
<dbReference type="GO" id="GO:0046654">
    <property type="term" value="P:tetrahydrofolate biosynthetic process"/>
    <property type="evidence" value="ECO:0007669"/>
    <property type="project" value="TreeGrafter"/>
</dbReference>
<organism evidence="2 3">
    <name type="scientific">Thermoproteus tenax (strain ATCC 35583 / DSM 2078 / JCM 9277 / NBRC 100435 / Kra 1)</name>
    <dbReference type="NCBI Taxonomy" id="768679"/>
    <lineage>
        <taxon>Archaea</taxon>
        <taxon>Thermoproteota</taxon>
        <taxon>Thermoprotei</taxon>
        <taxon>Thermoproteales</taxon>
        <taxon>Thermoproteaceae</taxon>
        <taxon>Thermoproteus</taxon>
    </lineage>
</organism>